<sequence length="79" mass="9576">MRGKEKRTGVKMKGKERIDYRPFFNTPKKYLLQIAIFLQKYLQVKNIIFFFALIKYLKSTKNVLKKYLKHTVIMRCNTL</sequence>
<reference evidence="1" key="1">
    <citation type="submission" date="2019-03" db="EMBL/GenBank/DDBJ databases">
        <title>Single cell metagenomics reveals metabolic interactions within the superorganism composed of flagellate Streblomastix strix and complex community of Bacteroidetes bacteria on its surface.</title>
        <authorList>
            <person name="Treitli S.C."/>
            <person name="Kolisko M."/>
            <person name="Husnik F."/>
            <person name="Keeling P."/>
            <person name="Hampl V."/>
        </authorList>
    </citation>
    <scope>NUCLEOTIDE SEQUENCE</scope>
    <source>
        <strain evidence="1">STM</strain>
    </source>
</reference>
<gene>
    <name evidence="1" type="ORF">EZS27_010029</name>
</gene>
<evidence type="ECO:0000313" key="1">
    <source>
        <dbReference type="EMBL" id="KAA6342175.1"/>
    </source>
</evidence>
<accession>A0A5J4S9Q6</accession>
<name>A0A5J4S9Q6_9ZZZZ</name>
<protein>
    <submittedName>
        <fullName evidence="1">Uncharacterized protein</fullName>
    </submittedName>
</protein>
<organism evidence="1">
    <name type="scientific">termite gut metagenome</name>
    <dbReference type="NCBI Taxonomy" id="433724"/>
    <lineage>
        <taxon>unclassified sequences</taxon>
        <taxon>metagenomes</taxon>
        <taxon>organismal metagenomes</taxon>
    </lineage>
</organism>
<comment type="caution">
    <text evidence="1">The sequence shown here is derived from an EMBL/GenBank/DDBJ whole genome shotgun (WGS) entry which is preliminary data.</text>
</comment>
<dbReference type="EMBL" id="SNRY01000340">
    <property type="protein sequence ID" value="KAA6342175.1"/>
    <property type="molecule type" value="Genomic_DNA"/>
</dbReference>
<dbReference type="AlphaFoldDB" id="A0A5J4S9Q6"/>
<proteinExistence type="predicted"/>